<evidence type="ECO:0000256" key="2">
    <source>
        <dbReference type="ARBA" id="ARBA00022801"/>
    </source>
</evidence>
<dbReference type="SUPFAM" id="SSF54637">
    <property type="entry name" value="Thioesterase/thiol ester dehydrase-isomerase"/>
    <property type="match status" value="1"/>
</dbReference>
<gene>
    <name evidence="3" type="ORF">CLV41_107103</name>
</gene>
<comment type="caution">
    <text evidence="3">The sequence shown here is derived from an EMBL/GenBank/DDBJ whole genome shotgun (WGS) entry which is preliminary data.</text>
</comment>
<dbReference type="CDD" id="cd00586">
    <property type="entry name" value="4HBT"/>
    <property type="match status" value="1"/>
</dbReference>
<dbReference type="PANTHER" id="PTHR31793:SF27">
    <property type="entry name" value="NOVEL THIOESTERASE SUPERFAMILY DOMAIN AND SAPOSIN A-TYPE DOMAIN CONTAINING PROTEIN (0610012H03RIK)"/>
    <property type="match status" value="1"/>
</dbReference>
<accession>A0A2S3UQT7</accession>
<name>A0A2S3UQT7_9HYPH</name>
<keyword evidence="2 3" id="KW-0378">Hydrolase</keyword>
<dbReference type="InterPro" id="IPR029069">
    <property type="entry name" value="HotDog_dom_sf"/>
</dbReference>
<protein>
    <submittedName>
        <fullName evidence="3">Acyl-CoA thioester hydrolase</fullName>
    </submittedName>
</protein>
<reference evidence="3 4" key="1">
    <citation type="submission" date="2018-01" db="EMBL/GenBank/DDBJ databases">
        <title>Genomic Encyclopedia of Archaeal and Bacterial Type Strains, Phase II (KMG-II): from individual species to whole genera.</title>
        <authorList>
            <person name="Goeker M."/>
        </authorList>
    </citation>
    <scope>NUCLEOTIDE SEQUENCE [LARGE SCALE GENOMIC DNA]</scope>
    <source>
        <strain evidence="3 4">DSM 17023</strain>
    </source>
</reference>
<dbReference type="RefSeq" id="WP_235867154.1">
    <property type="nucleotide sequence ID" value="NZ_PPCN01000007.1"/>
</dbReference>
<sequence length="146" mass="15905">MTVARAAEAGIEAFPLRTSDKLRYGDTDRQGHVNNAVFATFLETGRVELLYREALAEDGAAFVIARLELDFLAEINWPGDVEIGTAVSEVGRSSFRLFQCVFQDGVPVARAVTVVVQMNEATRKSQPLSDNARQRLETLVSSAAGT</sequence>
<evidence type="ECO:0000313" key="3">
    <source>
        <dbReference type="EMBL" id="POF30077.1"/>
    </source>
</evidence>
<dbReference type="Pfam" id="PF13279">
    <property type="entry name" value="4HBT_2"/>
    <property type="match status" value="1"/>
</dbReference>
<organism evidence="3 4">
    <name type="scientific">Roseibium marinum</name>
    <dbReference type="NCBI Taxonomy" id="281252"/>
    <lineage>
        <taxon>Bacteria</taxon>
        <taxon>Pseudomonadati</taxon>
        <taxon>Pseudomonadota</taxon>
        <taxon>Alphaproteobacteria</taxon>
        <taxon>Hyphomicrobiales</taxon>
        <taxon>Stappiaceae</taxon>
        <taxon>Roseibium</taxon>
    </lineage>
</organism>
<keyword evidence="4" id="KW-1185">Reference proteome</keyword>
<dbReference type="GO" id="GO:0047617">
    <property type="term" value="F:fatty acyl-CoA hydrolase activity"/>
    <property type="evidence" value="ECO:0007669"/>
    <property type="project" value="TreeGrafter"/>
</dbReference>
<dbReference type="PANTHER" id="PTHR31793">
    <property type="entry name" value="4-HYDROXYBENZOYL-COA THIOESTERASE FAMILY MEMBER"/>
    <property type="match status" value="1"/>
</dbReference>
<evidence type="ECO:0000256" key="1">
    <source>
        <dbReference type="ARBA" id="ARBA00005953"/>
    </source>
</evidence>
<proteinExistence type="inferred from homology"/>
<comment type="similarity">
    <text evidence="1">Belongs to the 4-hydroxybenzoyl-CoA thioesterase family.</text>
</comment>
<dbReference type="Gene3D" id="3.10.129.10">
    <property type="entry name" value="Hotdog Thioesterase"/>
    <property type="match status" value="1"/>
</dbReference>
<dbReference type="Proteomes" id="UP000236959">
    <property type="component" value="Unassembled WGS sequence"/>
</dbReference>
<dbReference type="AlphaFoldDB" id="A0A2S3UQT7"/>
<dbReference type="InterPro" id="IPR050563">
    <property type="entry name" value="4-hydroxybenzoyl-CoA_TE"/>
</dbReference>
<dbReference type="EMBL" id="PPCN01000007">
    <property type="protein sequence ID" value="POF30077.1"/>
    <property type="molecule type" value="Genomic_DNA"/>
</dbReference>
<evidence type="ECO:0000313" key="4">
    <source>
        <dbReference type="Proteomes" id="UP000236959"/>
    </source>
</evidence>